<reference evidence="3 4" key="1">
    <citation type="journal article" date="2007" name="Nature">
        <title>Genome of the marsupial Monodelphis domestica reveals innovation in non-coding sequences.</title>
        <authorList>
            <person name="Mikkelsen T.S."/>
            <person name="Wakefield M.J."/>
            <person name="Aken B."/>
            <person name="Amemiya C.T."/>
            <person name="Chang J.L."/>
            <person name="Duke S."/>
            <person name="Garber M."/>
            <person name="Gentles A.J."/>
            <person name="Goodstadt L."/>
            <person name="Heger A."/>
            <person name="Jurka J."/>
            <person name="Kamal M."/>
            <person name="Mauceli E."/>
            <person name="Searle S.M."/>
            <person name="Sharpe T."/>
            <person name="Baker M.L."/>
            <person name="Batzer M.A."/>
            <person name="Benos P.V."/>
            <person name="Belov K."/>
            <person name="Clamp M."/>
            <person name="Cook A."/>
            <person name="Cuff J."/>
            <person name="Das R."/>
            <person name="Davidow L."/>
            <person name="Deakin J.E."/>
            <person name="Fazzari M.J."/>
            <person name="Glass J.L."/>
            <person name="Grabherr M."/>
            <person name="Greally J.M."/>
            <person name="Gu W."/>
            <person name="Hore T.A."/>
            <person name="Huttley G.A."/>
            <person name="Kleber M."/>
            <person name="Jirtle R.L."/>
            <person name="Koina E."/>
            <person name="Lee J.T."/>
            <person name="Mahony S."/>
            <person name="Marra M.A."/>
            <person name="Miller R.D."/>
            <person name="Nicholls R.D."/>
            <person name="Oda M."/>
            <person name="Papenfuss A.T."/>
            <person name="Parra Z.E."/>
            <person name="Pollock D.D."/>
            <person name="Ray D.A."/>
            <person name="Schein J.E."/>
            <person name="Speed T.P."/>
            <person name="Thompson K."/>
            <person name="VandeBerg J.L."/>
            <person name="Wade C.M."/>
            <person name="Walker J.A."/>
            <person name="Waters P.D."/>
            <person name="Webber C."/>
            <person name="Weidman J.R."/>
            <person name="Xie X."/>
            <person name="Zody M.C."/>
            <person name="Baldwin J."/>
            <person name="Abdouelleil A."/>
            <person name="Abdulkadir J."/>
            <person name="Abebe A."/>
            <person name="Abera B."/>
            <person name="Abreu J."/>
            <person name="Acer S.C."/>
            <person name="Aftuck L."/>
            <person name="Alexander A."/>
            <person name="An P."/>
            <person name="Anderson E."/>
            <person name="Anderson S."/>
            <person name="Arachi H."/>
            <person name="Azer M."/>
            <person name="Bachantsang P."/>
            <person name="Barry A."/>
            <person name="Bayul T."/>
            <person name="Berlin A."/>
            <person name="Bessette D."/>
            <person name="Bloom T."/>
            <person name="Bloom T."/>
            <person name="Boguslavskiy L."/>
            <person name="Bonnet C."/>
            <person name="Boukhgalter B."/>
            <person name="Bourzgui I."/>
            <person name="Brown A."/>
            <person name="Cahill P."/>
            <person name="Channer S."/>
            <person name="Cheshatsang Y."/>
            <person name="Chuda L."/>
            <person name="Citroen M."/>
            <person name="Collymore A."/>
            <person name="Cooke P."/>
            <person name="Costello M."/>
            <person name="D'Aco K."/>
            <person name="Daza R."/>
            <person name="De Haan G."/>
            <person name="DeGray S."/>
            <person name="DeMaso C."/>
            <person name="Dhargay N."/>
            <person name="Dooley K."/>
            <person name="Dooley E."/>
            <person name="Doricent M."/>
            <person name="Dorje P."/>
            <person name="Dorjee K."/>
            <person name="Dupes A."/>
            <person name="Elong R."/>
            <person name="Falk J."/>
            <person name="Farina A."/>
            <person name="Faro S."/>
            <person name="Ferguson D."/>
            <person name="Fisher S."/>
            <person name="Foley C.D."/>
            <person name="Franke A."/>
            <person name="Friedrich D."/>
            <person name="Gadbois L."/>
            <person name="Gearin G."/>
            <person name="Gearin C.R."/>
            <person name="Giannoukos G."/>
            <person name="Goode T."/>
            <person name="Graham J."/>
            <person name="Grandbois E."/>
            <person name="Grewal S."/>
            <person name="Gyaltsen K."/>
            <person name="Hafez N."/>
            <person name="Hagos B."/>
            <person name="Hall J."/>
            <person name="Henson C."/>
            <person name="Hollinger A."/>
            <person name="Honan T."/>
            <person name="Huard M.D."/>
            <person name="Hughes L."/>
            <person name="Hurhula B."/>
            <person name="Husby M.E."/>
            <person name="Kamat A."/>
            <person name="Kanga B."/>
            <person name="Kashin S."/>
            <person name="Khazanovich D."/>
            <person name="Kisner P."/>
            <person name="Lance K."/>
            <person name="Lara M."/>
            <person name="Lee W."/>
            <person name="Lennon N."/>
            <person name="Letendre F."/>
            <person name="LeVine R."/>
            <person name="Lipovsky A."/>
            <person name="Liu X."/>
            <person name="Liu J."/>
            <person name="Liu S."/>
            <person name="Lokyitsang T."/>
            <person name="Lokyitsang Y."/>
            <person name="Lubonja R."/>
            <person name="Lui A."/>
            <person name="MacDonald P."/>
            <person name="Magnisalis V."/>
            <person name="Maru K."/>
            <person name="Matthews C."/>
            <person name="McCusker W."/>
            <person name="McDonough S."/>
            <person name="Mehta T."/>
            <person name="Meldrim J."/>
            <person name="Meneus L."/>
            <person name="Mihai O."/>
            <person name="Mihalev A."/>
            <person name="Mihova T."/>
            <person name="Mittelman R."/>
            <person name="Mlenga V."/>
            <person name="Montmayeur A."/>
            <person name="Mulrain L."/>
            <person name="Navidi A."/>
            <person name="Naylor J."/>
            <person name="Negash T."/>
            <person name="Nguyen T."/>
            <person name="Nguyen N."/>
            <person name="Nicol R."/>
            <person name="Norbu C."/>
            <person name="Norbu N."/>
            <person name="Novod N."/>
            <person name="O'Neill B."/>
            <person name="Osman S."/>
            <person name="Markiewicz E."/>
            <person name="Oyono O.L."/>
            <person name="Patti C."/>
            <person name="Phunkhang P."/>
            <person name="Pierre F."/>
            <person name="Priest M."/>
            <person name="Raghuraman S."/>
            <person name="Rege F."/>
            <person name="Reyes R."/>
            <person name="Rise C."/>
            <person name="Rogov P."/>
            <person name="Ross K."/>
            <person name="Ryan E."/>
            <person name="Settipalli S."/>
            <person name="Shea T."/>
            <person name="Sherpa N."/>
            <person name="Shi L."/>
            <person name="Shih D."/>
            <person name="Sparrow T."/>
            <person name="Spaulding J."/>
            <person name="Stalker J."/>
            <person name="Stange-Thomann N."/>
            <person name="Stavropoulos S."/>
            <person name="Stone C."/>
            <person name="Strader C."/>
            <person name="Tesfaye S."/>
            <person name="Thomson T."/>
            <person name="Thoulutsang Y."/>
            <person name="Thoulutsang D."/>
            <person name="Topham K."/>
            <person name="Topping I."/>
            <person name="Tsamla T."/>
            <person name="Vassiliev H."/>
            <person name="Vo A."/>
            <person name="Wangchuk T."/>
            <person name="Wangdi T."/>
            <person name="Weiand M."/>
            <person name="Wilkinson J."/>
            <person name="Wilson A."/>
            <person name="Yadav S."/>
            <person name="Young G."/>
            <person name="Yu Q."/>
            <person name="Zembek L."/>
            <person name="Zhong D."/>
            <person name="Zimmer A."/>
            <person name="Zwirko Z."/>
            <person name="Jaffe D.B."/>
            <person name="Alvarez P."/>
            <person name="Brockman W."/>
            <person name="Butler J."/>
            <person name="Chin C."/>
            <person name="Gnerre S."/>
            <person name="MacCallum I."/>
            <person name="Graves J.A."/>
            <person name="Ponting C.P."/>
            <person name="Breen M."/>
            <person name="Samollow P.B."/>
            <person name="Lander E.S."/>
            <person name="Lindblad-Toh K."/>
        </authorList>
    </citation>
    <scope>NUCLEOTIDE SEQUENCE [LARGE SCALE GENOMIC DNA]</scope>
</reference>
<feature type="region of interest" description="Disordered" evidence="2">
    <location>
        <begin position="110"/>
        <end position="147"/>
    </location>
</feature>
<dbReference type="Bgee" id="ENSMODG00000045937">
    <property type="expression patterns" value="Expressed in cerebellum and 1 other cell type or tissue"/>
</dbReference>
<dbReference type="OMA" id="RERSCCT"/>
<evidence type="ECO:0008006" key="5">
    <source>
        <dbReference type="Google" id="ProtNLM"/>
    </source>
</evidence>
<feature type="coiled-coil region" evidence="1">
    <location>
        <begin position="22"/>
        <end position="56"/>
    </location>
</feature>
<evidence type="ECO:0000256" key="1">
    <source>
        <dbReference type="SAM" id="Coils"/>
    </source>
</evidence>
<proteinExistence type="predicted"/>
<feature type="region of interest" description="Disordered" evidence="2">
    <location>
        <begin position="62"/>
        <end position="98"/>
    </location>
</feature>
<reference evidence="3" key="3">
    <citation type="submission" date="2025-09" db="UniProtKB">
        <authorList>
            <consortium name="Ensembl"/>
        </authorList>
    </citation>
    <scope>IDENTIFICATION</scope>
</reference>
<keyword evidence="1" id="KW-0175">Coiled coil</keyword>
<dbReference type="GeneTree" id="ENSGT00940000155908"/>
<keyword evidence="4" id="KW-1185">Reference proteome</keyword>
<sequence length="207" mass="22359">MESLLENPVRAVLYLKELTAIVQNQQSLIHTQRQRIDELEKRLDELSAENRSLWEQQQLLQNQPPPGLVPQAQAPLQASPASARASSPEPPQNQGQLSSIASLPPLVHHGQLATLPQPGPSRALTPQTPHQHIAVSGAAADKEKERPPCCAAAGTLLPHKPPAALGKGVLGRRPENETVLHQFCCPAADAEQKPASSDLASQRWEFG</sequence>
<organism evidence="3 4">
    <name type="scientific">Monodelphis domestica</name>
    <name type="common">Gray short-tailed opossum</name>
    <dbReference type="NCBI Taxonomy" id="13616"/>
    <lineage>
        <taxon>Eukaryota</taxon>
        <taxon>Metazoa</taxon>
        <taxon>Chordata</taxon>
        <taxon>Craniata</taxon>
        <taxon>Vertebrata</taxon>
        <taxon>Euteleostomi</taxon>
        <taxon>Mammalia</taxon>
        <taxon>Metatheria</taxon>
        <taxon>Didelphimorphia</taxon>
        <taxon>Didelphidae</taxon>
        <taxon>Monodelphis</taxon>
    </lineage>
</organism>
<evidence type="ECO:0000313" key="4">
    <source>
        <dbReference type="Proteomes" id="UP000002280"/>
    </source>
</evidence>
<dbReference type="Proteomes" id="UP000002280">
    <property type="component" value="Chromosome 8"/>
</dbReference>
<protein>
    <recommendedName>
        <fullName evidence="5">IQ motif and Sec7 domain ArfGEF 3</fullName>
    </recommendedName>
</protein>
<dbReference type="CDD" id="cd14686">
    <property type="entry name" value="bZIP"/>
    <property type="match status" value="1"/>
</dbReference>
<accession>A0A5F8GW69</accession>
<name>A0A5F8GW69_MONDO</name>
<dbReference type="InParanoid" id="A0A5F8GW69"/>
<reference evidence="3" key="2">
    <citation type="submission" date="2025-08" db="UniProtKB">
        <authorList>
            <consortium name="Ensembl"/>
        </authorList>
    </citation>
    <scope>IDENTIFICATION</scope>
</reference>
<dbReference type="AlphaFoldDB" id="A0A5F8GW69"/>
<evidence type="ECO:0000256" key="2">
    <source>
        <dbReference type="SAM" id="MobiDB-lite"/>
    </source>
</evidence>
<dbReference type="Ensembl" id="ENSMODT00000070730.1">
    <property type="protein sequence ID" value="ENSMODP00000051908.1"/>
    <property type="gene ID" value="ENSMODG00000045937.1"/>
</dbReference>
<dbReference type="STRING" id="13616.ENSMODP00000051908"/>
<feature type="compositionally biased region" description="Low complexity" evidence="2">
    <location>
        <begin position="69"/>
        <end position="87"/>
    </location>
</feature>
<evidence type="ECO:0000313" key="3">
    <source>
        <dbReference type="Ensembl" id="ENSMODP00000051908.1"/>
    </source>
</evidence>